<dbReference type="PROSITE" id="PS01081">
    <property type="entry name" value="HTH_TETR_1"/>
    <property type="match status" value="1"/>
</dbReference>
<dbReference type="GO" id="GO:0003700">
    <property type="term" value="F:DNA-binding transcription factor activity"/>
    <property type="evidence" value="ECO:0007669"/>
    <property type="project" value="TreeGrafter"/>
</dbReference>
<proteinExistence type="predicted"/>
<evidence type="ECO:0000313" key="7">
    <source>
        <dbReference type="Proteomes" id="UP000000270"/>
    </source>
</evidence>
<reference evidence="7" key="2">
    <citation type="submission" date="2007-04" db="EMBL/GenBank/DDBJ databases">
        <title>Complete genome sequence of the nitrogen-fixing bacterium Azorhizobium caulinodans ORS571.</title>
        <authorList>
            <person name="Lee K.B."/>
            <person name="Backer P.D."/>
            <person name="Aono T."/>
            <person name="Liu C.T."/>
            <person name="Suzuki S."/>
            <person name="Suzuki T."/>
            <person name="Kaneko T."/>
            <person name="Yamada M."/>
            <person name="Tabata S."/>
            <person name="Kupfer D.M."/>
            <person name="Najar F.Z."/>
            <person name="Wiley G.B."/>
            <person name="Roe B."/>
            <person name="Binnewies T."/>
            <person name="Ussery D."/>
            <person name="Vereecke D."/>
            <person name="Gevers D."/>
            <person name="Holsters M."/>
            <person name="Oyaizu H."/>
        </authorList>
    </citation>
    <scope>NUCLEOTIDE SEQUENCE [LARGE SCALE GENOMIC DNA]</scope>
    <source>
        <strain evidence="7">ATCC 43989 / DSM 5975 / JCM 20966 / LMG 6465 / NBRC 14845 / NCIMB 13405 / ORS 571</strain>
    </source>
</reference>
<dbReference type="PANTHER" id="PTHR30055">
    <property type="entry name" value="HTH-TYPE TRANSCRIPTIONAL REGULATOR RUTR"/>
    <property type="match status" value="1"/>
</dbReference>
<keyword evidence="3" id="KW-0804">Transcription</keyword>
<dbReference type="InterPro" id="IPR036271">
    <property type="entry name" value="Tet_transcr_reg_TetR-rel_C_sf"/>
</dbReference>
<reference evidence="6 7" key="5">
    <citation type="journal article" date="2010" name="Appl. Environ. Microbiol.">
        <title>phrR-like gene praR of Azorhizobium caulinodans ORS571 is essential for symbiosis with Sesbania rostrata and is involved in expression of reb genes.</title>
        <authorList>
            <person name="Akiba N."/>
            <person name="Aono T."/>
            <person name="Toyazaki H."/>
            <person name="Sato S."/>
            <person name="Oyaizu H."/>
        </authorList>
    </citation>
    <scope>NUCLEOTIDE SEQUENCE [LARGE SCALE GENOMIC DNA]</scope>
    <source>
        <strain evidence="7">ATCC 43989 / DSM 5975 / JCM 20966 / LMG 6465 / NBRC 14845 / NCIMB 13405 / ORS 571</strain>
    </source>
</reference>
<dbReference type="Pfam" id="PF14246">
    <property type="entry name" value="TetR_C_7"/>
    <property type="match status" value="1"/>
</dbReference>
<dbReference type="InterPro" id="IPR023772">
    <property type="entry name" value="DNA-bd_HTH_TetR-type_CS"/>
</dbReference>
<dbReference type="PANTHER" id="PTHR30055:SF146">
    <property type="entry name" value="HTH-TYPE TRANSCRIPTIONAL DUAL REGULATOR CECR"/>
    <property type="match status" value="1"/>
</dbReference>
<dbReference type="InterPro" id="IPR001647">
    <property type="entry name" value="HTH_TetR"/>
</dbReference>
<keyword evidence="1" id="KW-0805">Transcription regulation</keyword>
<dbReference type="EMBL" id="AP009384">
    <property type="protein sequence ID" value="BAF89287.1"/>
    <property type="molecule type" value="Genomic_DNA"/>
</dbReference>
<dbReference type="eggNOG" id="COG1309">
    <property type="taxonomic scope" value="Bacteria"/>
</dbReference>
<dbReference type="InterPro" id="IPR050109">
    <property type="entry name" value="HTH-type_TetR-like_transc_reg"/>
</dbReference>
<evidence type="ECO:0000259" key="5">
    <source>
        <dbReference type="PROSITE" id="PS50977"/>
    </source>
</evidence>
<dbReference type="Pfam" id="PF00440">
    <property type="entry name" value="TetR_N"/>
    <property type="match status" value="1"/>
</dbReference>
<dbReference type="PRINTS" id="PR00455">
    <property type="entry name" value="HTHTETR"/>
</dbReference>
<reference evidence="6 7" key="1">
    <citation type="journal article" date="2007" name="Appl. Environ. Microbiol.">
        <title>Rhizobial factors required for stem nodule maturation and maintenance in Sesbania rostrata-Azorhizobium caulinodans ORS571 symbiosis.</title>
        <authorList>
            <person name="Suzuki S."/>
            <person name="Aono T."/>
            <person name="Lee KB."/>
            <person name="Suzuki T."/>
            <person name="Liu CT."/>
            <person name="Miwa H."/>
            <person name="Wakao S."/>
            <person name="Iki T."/>
            <person name="Oyaizu H."/>
        </authorList>
    </citation>
    <scope>NUCLEOTIDE SEQUENCE [LARGE SCALE GENOMIC DNA]</scope>
    <source>
        <strain evidence="7">ATCC 43989 / DSM 5975 / JCM 20966 / LMG 6465 / NBRC 14845 / NCIMB 13405 / ORS 571</strain>
    </source>
</reference>
<dbReference type="SUPFAM" id="SSF46689">
    <property type="entry name" value="Homeodomain-like"/>
    <property type="match status" value="1"/>
</dbReference>
<dbReference type="SUPFAM" id="SSF48498">
    <property type="entry name" value="Tetracyclin repressor-like, C-terminal domain"/>
    <property type="match status" value="1"/>
</dbReference>
<dbReference type="InterPro" id="IPR009057">
    <property type="entry name" value="Homeodomain-like_sf"/>
</dbReference>
<dbReference type="STRING" id="438753.AZC_3289"/>
<accession>A8IHK6</accession>
<dbReference type="AlphaFoldDB" id="A8IHK6"/>
<reference evidence="6 7" key="3">
    <citation type="journal article" date="2008" name="BMC Genomics">
        <title>The genome of the versatile nitrogen fixer Azorhizobium caulinodans ORS571.</title>
        <authorList>
            <person name="Lee KB."/>
            <person name="Backer P.D."/>
            <person name="Aono T."/>
            <person name="Liu CT."/>
            <person name="Suzuki S."/>
            <person name="Suzuki T."/>
            <person name="Kaneko T."/>
            <person name="Yamada M."/>
            <person name="Tabata S."/>
            <person name="Kupfer D.M."/>
            <person name="Najar F.Z."/>
            <person name="Wiley G.B."/>
            <person name="Roe B."/>
            <person name="Binnewies T.T."/>
            <person name="Ussery D.W."/>
            <person name="D'Haeze W."/>
            <person name="Herder J.D."/>
            <person name="Gevers D."/>
            <person name="Vereecke D."/>
            <person name="Holsters M."/>
            <person name="Oyaizu H."/>
        </authorList>
    </citation>
    <scope>NUCLEOTIDE SEQUENCE [LARGE SCALE GENOMIC DNA]</scope>
    <source>
        <strain evidence="7">ATCC 43989 / DSM 5975 / JCM 20966 / LMG 6465 / NBRC 14845 / NCIMB 13405 / ORS 571</strain>
    </source>
</reference>
<dbReference type="FunFam" id="1.10.10.60:FF:000141">
    <property type="entry name" value="TetR family transcriptional regulator"/>
    <property type="match status" value="1"/>
</dbReference>
<reference evidence="6 7" key="4">
    <citation type="journal article" date="2009" name="Appl. Environ. Microbiol.">
        <title>Comparative genome-wide transcriptional profiling of Azorhizobium caulinodans ORS571 grown under free-living and symbiotic conditions.</title>
        <authorList>
            <person name="Tsukada S."/>
            <person name="Aono T."/>
            <person name="Akiba N."/>
            <person name="Lee KB."/>
            <person name="Liu CT."/>
            <person name="Toyazaki H."/>
            <person name="Oyaizu H."/>
        </authorList>
    </citation>
    <scope>NUCLEOTIDE SEQUENCE [LARGE SCALE GENOMIC DNA]</scope>
    <source>
        <strain evidence="7">ATCC 43989 / DSM 5975 / JCM 20966 / LMG 6465 / NBRC 14845 / NCIMB 13405 / ORS 571</strain>
    </source>
</reference>
<evidence type="ECO:0000256" key="3">
    <source>
        <dbReference type="ARBA" id="ARBA00023163"/>
    </source>
</evidence>
<name>A8IHK6_AZOC5</name>
<sequence length="213" mass="23341">MGTGSATVAEDKGVLRPKALKALGAARAVFLDCGYDAASMDAIARAAGISKATLYAHFASKEDLFEALIRHECRDLKAKLTPLDASRPAGEELLRMARELRRLFAQDEGLTIYRIIVPVAHRFPRLARIFYEEGPETAIGQMADFFRAVSSTGRLAIPDPDVAAHQFLALVSDDLKLSCSLALPYRWAWDDEAVMRSSVSMFLSFYAVDGTPV</sequence>
<dbReference type="RefSeq" id="WP_012171812.1">
    <property type="nucleotide sequence ID" value="NC_009937.1"/>
</dbReference>
<feature type="DNA-binding region" description="H-T-H motif" evidence="4">
    <location>
        <begin position="39"/>
        <end position="58"/>
    </location>
</feature>
<feature type="domain" description="HTH tetR-type" evidence="5">
    <location>
        <begin position="16"/>
        <end position="76"/>
    </location>
</feature>
<evidence type="ECO:0000256" key="2">
    <source>
        <dbReference type="ARBA" id="ARBA00023125"/>
    </source>
</evidence>
<dbReference type="PROSITE" id="PS50977">
    <property type="entry name" value="HTH_TETR_2"/>
    <property type="match status" value="1"/>
</dbReference>
<dbReference type="InterPro" id="IPR039536">
    <property type="entry name" value="TetR_C_Proteobacteria"/>
</dbReference>
<protein>
    <submittedName>
        <fullName evidence="6">Transcriptional regulator</fullName>
    </submittedName>
</protein>
<evidence type="ECO:0000256" key="4">
    <source>
        <dbReference type="PROSITE-ProRule" id="PRU00335"/>
    </source>
</evidence>
<reference evidence="6 7" key="6">
    <citation type="journal article" date="2011" name="Appl. Environ. Microbiol.">
        <title>Involvement of the azorhizobial chromosome partition gene (parA) in the onset of bacteroid differentiation during Sesbania rostrata stem nodule development.</title>
        <authorList>
            <person name="Liu CT."/>
            <person name="Lee KB."/>
            <person name="Wang YS."/>
            <person name="Peng MH."/>
            <person name="Lee KT."/>
            <person name="Suzuki S."/>
            <person name="Suzuki T."/>
            <person name="Oyaizu H."/>
        </authorList>
    </citation>
    <scope>NUCLEOTIDE SEQUENCE [LARGE SCALE GENOMIC DNA]</scope>
    <source>
        <strain evidence="7">ATCC 43989 / DSM 5975 / JCM 20966 / LMG 6465 / NBRC 14845 / NCIMB 13405 / ORS 571</strain>
    </source>
</reference>
<keyword evidence="7" id="KW-1185">Reference proteome</keyword>
<evidence type="ECO:0000313" key="6">
    <source>
        <dbReference type="EMBL" id="BAF89287.1"/>
    </source>
</evidence>
<dbReference type="Gene3D" id="1.10.10.60">
    <property type="entry name" value="Homeodomain-like"/>
    <property type="match status" value="1"/>
</dbReference>
<dbReference type="KEGG" id="azc:AZC_3289"/>
<organism evidence="6 7">
    <name type="scientific">Azorhizobium caulinodans (strain ATCC 43989 / DSM 5975 / JCM 20966 / LMG 6465 / NBRC 14845 / NCIMB 13405 / ORS 571)</name>
    <dbReference type="NCBI Taxonomy" id="438753"/>
    <lineage>
        <taxon>Bacteria</taxon>
        <taxon>Pseudomonadati</taxon>
        <taxon>Pseudomonadota</taxon>
        <taxon>Alphaproteobacteria</taxon>
        <taxon>Hyphomicrobiales</taxon>
        <taxon>Xanthobacteraceae</taxon>
        <taxon>Azorhizobium</taxon>
    </lineage>
</organism>
<dbReference type="Gene3D" id="1.10.357.10">
    <property type="entry name" value="Tetracycline Repressor, domain 2"/>
    <property type="match status" value="1"/>
</dbReference>
<dbReference type="GO" id="GO:0000976">
    <property type="term" value="F:transcription cis-regulatory region binding"/>
    <property type="evidence" value="ECO:0007669"/>
    <property type="project" value="TreeGrafter"/>
</dbReference>
<dbReference type="HOGENOM" id="CLU_069356_27_0_5"/>
<evidence type="ECO:0000256" key="1">
    <source>
        <dbReference type="ARBA" id="ARBA00023015"/>
    </source>
</evidence>
<keyword evidence="2 4" id="KW-0238">DNA-binding</keyword>
<gene>
    <name evidence="6" type="primary">tetR</name>
    <name evidence="6" type="ordered locus">AZC_3289</name>
</gene>
<dbReference type="Proteomes" id="UP000000270">
    <property type="component" value="Chromosome"/>
</dbReference>